<dbReference type="Proteomes" id="UP001054945">
    <property type="component" value="Unassembled WGS sequence"/>
</dbReference>
<sequence>MFLFQAHPPRRDDPIRRNVCYQAATTLILPGVVPETPFEFDANRLSSSSRRGESLIKMHPPKKPQRLEDTDLMIKTIESDAKVTAVEAEGRIEPFGGPELARGLQFAHPCIRQIRPGPRP</sequence>
<proteinExistence type="predicted"/>
<name>A0AAV4NBV4_CAEEX</name>
<evidence type="ECO:0000256" key="1">
    <source>
        <dbReference type="SAM" id="MobiDB-lite"/>
    </source>
</evidence>
<dbReference type="AlphaFoldDB" id="A0AAV4NBV4"/>
<accession>A0AAV4NBV4</accession>
<gene>
    <name evidence="2" type="ORF">CEXT_483631</name>
</gene>
<organism evidence="2 3">
    <name type="scientific">Caerostris extrusa</name>
    <name type="common">Bark spider</name>
    <name type="synonym">Caerostris bankana</name>
    <dbReference type="NCBI Taxonomy" id="172846"/>
    <lineage>
        <taxon>Eukaryota</taxon>
        <taxon>Metazoa</taxon>
        <taxon>Ecdysozoa</taxon>
        <taxon>Arthropoda</taxon>
        <taxon>Chelicerata</taxon>
        <taxon>Arachnida</taxon>
        <taxon>Araneae</taxon>
        <taxon>Araneomorphae</taxon>
        <taxon>Entelegynae</taxon>
        <taxon>Araneoidea</taxon>
        <taxon>Araneidae</taxon>
        <taxon>Caerostris</taxon>
    </lineage>
</organism>
<keyword evidence="3" id="KW-1185">Reference proteome</keyword>
<evidence type="ECO:0000313" key="3">
    <source>
        <dbReference type="Proteomes" id="UP001054945"/>
    </source>
</evidence>
<comment type="caution">
    <text evidence="2">The sequence shown here is derived from an EMBL/GenBank/DDBJ whole genome shotgun (WGS) entry which is preliminary data.</text>
</comment>
<feature type="region of interest" description="Disordered" evidence="1">
    <location>
        <begin position="44"/>
        <end position="68"/>
    </location>
</feature>
<dbReference type="EMBL" id="BPLR01020718">
    <property type="protein sequence ID" value="GIX81829.1"/>
    <property type="molecule type" value="Genomic_DNA"/>
</dbReference>
<evidence type="ECO:0000313" key="2">
    <source>
        <dbReference type="EMBL" id="GIX81829.1"/>
    </source>
</evidence>
<reference evidence="2 3" key="1">
    <citation type="submission" date="2021-06" db="EMBL/GenBank/DDBJ databases">
        <title>Caerostris extrusa draft genome.</title>
        <authorList>
            <person name="Kono N."/>
            <person name="Arakawa K."/>
        </authorList>
    </citation>
    <scope>NUCLEOTIDE SEQUENCE [LARGE SCALE GENOMIC DNA]</scope>
</reference>
<protein>
    <submittedName>
        <fullName evidence="2">Uncharacterized protein</fullName>
    </submittedName>
</protein>